<dbReference type="Proteomes" id="UP000003706">
    <property type="component" value="Unassembled WGS sequence"/>
</dbReference>
<evidence type="ECO:0000256" key="1">
    <source>
        <dbReference type="SAM" id="Phobius"/>
    </source>
</evidence>
<keyword evidence="1" id="KW-0812">Transmembrane</keyword>
<feature type="transmembrane region" description="Helical" evidence="1">
    <location>
        <begin position="467"/>
        <end position="485"/>
    </location>
</feature>
<dbReference type="EMBL" id="AGJL01000008">
    <property type="protein sequence ID" value="EHP88354.1"/>
    <property type="molecule type" value="Genomic_DNA"/>
</dbReference>
<reference evidence="2 3" key="1">
    <citation type="submission" date="2011-09" db="EMBL/GenBank/DDBJ databases">
        <title>The draft genome of Methanotorris formicicus Mc-S-70.</title>
        <authorList>
            <consortium name="US DOE Joint Genome Institute (JGI-PGF)"/>
            <person name="Lucas S."/>
            <person name="Han J."/>
            <person name="Lapidus A."/>
            <person name="Cheng J.-F."/>
            <person name="Goodwin L."/>
            <person name="Pitluck S."/>
            <person name="Peters L."/>
            <person name="Land M.L."/>
            <person name="Hauser L."/>
            <person name="Sieprawska-Lupa M."/>
            <person name="Takai K."/>
            <person name="Miyazaki J."/>
            <person name="Whitman W."/>
            <person name="Woyke T.J."/>
        </authorList>
    </citation>
    <scope>NUCLEOTIDE SEQUENCE [LARGE SCALE GENOMIC DNA]</scope>
    <source>
        <strain evidence="2 3">Mc-S-70</strain>
    </source>
</reference>
<keyword evidence="1" id="KW-0472">Membrane</keyword>
<dbReference type="STRING" id="647171.MetfoDRAFT_0465"/>
<comment type="caution">
    <text evidence="2">The sequence shown here is derived from an EMBL/GenBank/DDBJ whole genome shotgun (WGS) entry which is preliminary data.</text>
</comment>
<organism evidence="2 3">
    <name type="scientific">Methanotorris formicicus Mc-S-70</name>
    <dbReference type="NCBI Taxonomy" id="647171"/>
    <lineage>
        <taxon>Archaea</taxon>
        <taxon>Methanobacteriati</taxon>
        <taxon>Methanobacteriota</taxon>
        <taxon>Methanomada group</taxon>
        <taxon>Methanococci</taxon>
        <taxon>Methanococcales</taxon>
        <taxon>Methanocaldococcaceae</taxon>
        <taxon>Methanotorris</taxon>
    </lineage>
</organism>
<sequence length="597" mass="68717">MSFGDRLRVLAFVFLMLLVGNVFALGINPNNVDRDDQYTYDYFTNTLNSFSSIFERMIYDNESYLDDSVLVFNELDLLRNETILYKNHNISSSVEYVIPPFYKFSKELVYLSNLNKRLYDDLNENTTESLIDAKATFVGINKTLLSMECILNEIDNITYLKKGNETLKFDTSNVREMIKLYKLKFSKYNVSALNISISKLLEKTPNKLRIYISNPNPIIFENVSIYGVGENGMVVVHINNISYSLFVKDHAFSMGYSFDKEGIYEIYATQNGNKSNTIYANVSKIPTYIFTDKNVYKGYVNNNITINGYVVDYYGNPINGTVHILNNSIPLNNSSFTYNIFSNKSCKINGNIFYNGDTYHLPSKKVISIEFTKYPTKIVIYTDKCNVSPHETINLIGEIFGVSDVVGIDVIVNNQTYKKIYTNGRFKTNLSFNSSGTYEIYAIYQGSNIYEGSKSNILKINVEKRGFLIYIVIAIALGLISIYTYKFTKRKEDETEYVESPKIEVKEEVDRKNIPNDIGEAYKILFDSLIKHYSLPKNLTPRELLEIIKNKNLNIYNDLRFITKIHEMHVYGGFEIDKDVVDKYLQLIKKILGEING</sequence>
<evidence type="ECO:0000313" key="3">
    <source>
        <dbReference type="Proteomes" id="UP000003706"/>
    </source>
</evidence>
<keyword evidence="1" id="KW-1133">Transmembrane helix</keyword>
<keyword evidence="3" id="KW-1185">Reference proteome</keyword>
<protein>
    <recommendedName>
        <fullName evidence="4">DUF4129 domain-containing protein</fullName>
    </recommendedName>
</protein>
<dbReference type="RefSeq" id="WP_007043909.1">
    <property type="nucleotide sequence ID" value="NZ_JBLRMD010000002.1"/>
</dbReference>
<dbReference type="AlphaFoldDB" id="H1KXE2"/>
<accession>H1KXE2</accession>
<evidence type="ECO:0000313" key="2">
    <source>
        <dbReference type="EMBL" id="EHP88354.1"/>
    </source>
</evidence>
<gene>
    <name evidence="2" type="ORF">MetfoDRAFT_0465</name>
</gene>
<name>H1KXE2_9EURY</name>
<evidence type="ECO:0008006" key="4">
    <source>
        <dbReference type="Google" id="ProtNLM"/>
    </source>
</evidence>
<proteinExistence type="predicted"/>